<evidence type="ECO:0000256" key="3">
    <source>
        <dbReference type="ARBA" id="ARBA00022692"/>
    </source>
</evidence>
<feature type="compositionally biased region" description="Basic and acidic residues" evidence="9">
    <location>
        <begin position="735"/>
        <end position="750"/>
    </location>
</feature>
<dbReference type="Gene3D" id="1.10.287.630">
    <property type="entry name" value="Helix hairpin bin"/>
    <property type="match status" value="1"/>
</dbReference>
<dbReference type="GO" id="GO:0035725">
    <property type="term" value="P:sodium ion transmembrane transport"/>
    <property type="evidence" value="ECO:0007669"/>
    <property type="project" value="TreeGrafter"/>
</dbReference>
<evidence type="ECO:0000256" key="8">
    <source>
        <dbReference type="ARBA" id="ARBA00023303"/>
    </source>
</evidence>
<keyword evidence="5" id="KW-0406">Ion transport</keyword>
<dbReference type="SMART" id="SM00100">
    <property type="entry name" value="cNMP"/>
    <property type="match status" value="1"/>
</dbReference>
<feature type="region of interest" description="Disordered" evidence="9">
    <location>
        <begin position="897"/>
        <end position="948"/>
    </location>
</feature>
<reference evidence="12" key="1">
    <citation type="submission" date="2013-12" db="EMBL/GenBank/DDBJ databases">
        <title>The Genome Sequence of Aphanomyces invadans NJM9701.</title>
        <authorList>
            <consortium name="The Broad Institute Genomics Platform"/>
            <person name="Russ C."/>
            <person name="Tyler B."/>
            <person name="van West P."/>
            <person name="Dieguez-Uribeondo J."/>
            <person name="Young S.K."/>
            <person name="Zeng Q."/>
            <person name="Gargeya S."/>
            <person name="Fitzgerald M."/>
            <person name="Abouelleil A."/>
            <person name="Alvarado L."/>
            <person name="Chapman S.B."/>
            <person name="Gainer-Dewar J."/>
            <person name="Goldberg J."/>
            <person name="Griggs A."/>
            <person name="Gujja S."/>
            <person name="Hansen M."/>
            <person name="Howarth C."/>
            <person name="Imamovic A."/>
            <person name="Ireland A."/>
            <person name="Larimer J."/>
            <person name="McCowan C."/>
            <person name="Murphy C."/>
            <person name="Pearson M."/>
            <person name="Poon T.W."/>
            <person name="Priest M."/>
            <person name="Roberts A."/>
            <person name="Saif S."/>
            <person name="Shea T."/>
            <person name="Sykes S."/>
            <person name="Wortman J."/>
            <person name="Nusbaum C."/>
            <person name="Birren B."/>
        </authorList>
    </citation>
    <scope>NUCLEOTIDE SEQUENCE [LARGE SCALE GENOMIC DNA]</scope>
    <source>
        <strain evidence="12">NJM9701</strain>
    </source>
</reference>
<dbReference type="Pfam" id="PF00027">
    <property type="entry name" value="cNMP_binding"/>
    <property type="match status" value="1"/>
</dbReference>
<keyword evidence="8" id="KW-0407">Ion channel</keyword>
<name>A0A024UV88_9STRA</name>
<dbReference type="InterPro" id="IPR018490">
    <property type="entry name" value="cNMP-bd_dom_sf"/>
</dbReference>
<accession>A0A024UV88</accession>
<dbReference type="InterPro" id="IPR014710">
    <property type="entry name" value="RmlC-like_jellyroll"/>
</dbReference>
<dbReference type="GO" id="GO:0098855">
    <property type="term" value="C:HCN channel complex"/>
    <property type="evidence" value="ECO:0007669"/>
    <property type="project" value="TreeGrafter"/>
</dbReference>
<feature type="domain" description="Cyclic nucleotide-binding" evidence="11">
    <location>
        <begin position="487"/>
        <end position="624"/>
    </location>
</feature>
<keyword evidence="4 10" id="KW-1133">Transmembrane helix</keyword>
<sequence length="948" mass="105817">MEHASPGGPRQQLPPLQYTPSEQGILDSYRGASVHRAGKVNSAVSLPSMQETPTRDDCDTPSPPHENTTASRDTAPFAASNRVLPVGGMPTPPPAVDHATPCPLAATESVGRALLRRVVAFVFLQACHENIDIYHDATLSFAWMIHPNSNFRKIWDTTIAFMVLYVCYVTPVYLAFDFLKWDLLSPVETFLNVCFVADMILSFRTGVFASGEVRMDARFVAQHYLRSWFLIDLISNIPFDKVFSDSSMNKQNSTMKFVKLEKLPKLLRFGILLKYLRQYAKYYNLLLTSSAMVLCLHCLTCFWVYVFNECDTIGCPPDEAFELYTQSFYNVLLLFLGIGEGSSFQASPYLSSPSVTVKPSMYGLCIAIAIMGAMMCSFMFGNILTLMMSWDQQSSSFRNRMDVISSEMKHYNLPGELQHRVKRNYDYLWINQRAYADMTLLNQPGLSKPLRTTIALHLFDMPCNLTTPPTPLWLLSRYKDLLNTVPIFAGSDSKFLGKVCMALDTAVYLPGDIIIHKDDIGREMFIVRKGQVEVLTAESPTPQSTYRRMSLSSKHLSTVPNSRIILHDGDFFGETALVAEVRRTNTVVAITICDLNVLSKHAFNEILAEYPEFGTKMQQSVVTRQLANMNIRSPTTKKKVENQLNHLVQKSMMRRRLSNTWKGVYKAKKMADKLKSIQERAKKTDETGTGGDGTARRSTRTTFIANFLSKVPSKRGLLEMLPRSSGGNLLTSRSMRRESNKKSLESKNDDVVGDDDGADETAAAMDADNAVPNEVAIAPRKRKMAAAAGDLVSRRLNAAEIQAKFVPFALLEINTMVLDIKEALEKVQRKLAVTNVDSDSDDDAVPALKSDELNEPKMANYDLAYATTDDEALLKGDMTPEDAAALERLAKMQKDQDQLLVSTANHPPVESPSSAASILDSQLPSDVKEPAPPPKPHSKKRKSRKTER</sequence>
<feature type="compositionally biased region" description="Basic residues" evidence="9">
    <location>
        <begin position="936"/>
        <end position="948"/>
    </location>
</feature>
<dbReference type="InterPro" id="IPR051413">
    <property type="entry name" value="K/Na_HCN_channel"/>
</dbReference>
<dbReference type="FunFam" id="1.10.287.630:FF:000001">
    <property type="entry name" value="Cyclic nucleotide-gated channel alpha 3"/>
    <property type="match status" value="1"/>
</dbReference>
<gene>
    <name evidence="12" type="ORF">H310_00719</name>
</gene>
<organism evidence="12">
    <name type="scientific">Aphanomyces invadans</name>
    <dbReference type="NCBI Taxonomy" id="157072"/>
    <lineage>
        <taxon>Eukaryota</taxon>
        <taxon>Sar</taxon>
        <taxon>Stramenopiles</taxon>
        <taxon>Oomycota</taxon>
        <taxon>Saprolegniomycetes</taxon>
        <taxon>Saprolegniales</taxon>
        <taxon>Verrucalvaceae</taxon>
        <taxon>Aphanomyces</taxon>
    </lineage>
</organism>
<keyword evidence="3 10" id="KW-0812">Transmembrane</keyword>
<dbReference type="OrthoDB" id="421226at2759"/>
<evidence type="ECO:0000256" key="4">
    <source>
        <dbReference type="ARBA" id="ARBA00022989"/>
    </source>
</evidence>
<dbReference type="EMBL" id="KI913952">
    <property type="protein sequence ID" value="ETW10406.1"/>
    <property type="molecule type" value="Genomic_DNA"/>
</dbReference>
<feature type="transmembrane region" description="Helical" evidence="10">
    <location>
        <begin position="362"/>
        <end position="390"/>
    </location>
</feature>
<proteinExistence type="predicted"/>
<dbReference type="Gene3D" id="2.60.120.10">
    <property type="entry name" value="Jelly Rolls"/>
    <property type="match status" value="1"/>
</dbReference>
<evidence type="ECO:0000256" key="9">
    <source>
        <dbReference type="SAM" id="MobiDB-lite"/>
    </source>
</evidence>
<dbReference type="InterPro" id="IPR000595">
    <property type="entry name" value="cNMP-bd_dom"/>
</dbReference>
<keyword evidence="7" id="KW-1071">Ligand-gated ion channel</keyword>
<feature type="transmembrane region" description="Helical" evidence="10">
    <location>
        <begin position="154"/>
        <end position="174"/>
    </location>
</feature>
<evidence type="ECO:0000313" key="12">
    <source>
        <dbReference type="EMBL" id="ETW10406.1"/>
    </source>
</evidence>
<feature type="region of interest" description="Disordered" evidence="9">
    <location>
        <begin position="719"/>
        <end position="758"/>
    </location>
</feature>
<dbReference type="VEuPathDB" id="FungiDB:H310_00719"/>
<evidence type="ECO:0000256" key="10">
    <source>
        <dbReference type="SAM" id="Phobius"/>
    </source>
</evidence>
<feature type="transmembrane region" description="Helical" evidence="10">
    <location>
        <begin position="189"/>
        <end position="209"/>
    </location>
</feature>
<evidence type="ECO:0000256" key="6">
    <source>
        <dbReference type="ARBA" id="ARBA00023136"/>
    </source>
</evidence>
<keyword evidence="2" id="KW-0813">Transport</keyword>
<dbReference type="PANTHER" id="PTHR45689">
    <property type="entry name" value="I[[H]] CHANNEL, ISOFORM E"/>
    <property type="match status" value="1"/>
</dbReference>
<dbReference type="SUPFAM" id="SSF51206">
    <property type="entry name" value="cAMP-binding domain-like"/>
    <property type="match status" value="1"/>
</dbReference>
<comment type="subcellular location">
    <subcellularLocation>
        <location evidence="1">Membrane</location>
        <topology evidence="1">Multi-pass membrane protein</topology>
    </subcellularLocation>
</comment>
<feature type="compositionally biased region" description="Polar residues" evidence="9">
    <location>
        <begin position="42"/>
        <end position="52"/>
    </location>
</feature>
<dbReference type="PROSITE" id="PS50042">
    <property type="entry name" value="CNMP_BINDING_3"/>
    <property type="match status" value="1"/>
</dbReference>
<evidence type="ECO:0000256" key="1">
    <source>
        <dbReference type="ARBA" id="ARBA00004141"/>
    </source>
</evidence>
<dbReference type="PANTHER" id="PTHR45689:SF13">
    <property type="entry name" value="CYCLIC NUCLEOTIDE-BINDING DOMAIN-CONTAINING PROTEIN"/>
    <property type="match status" value="1"/>
</dbReference>
<feature type="transmembrane region" description="Helical" evidence="10">
    <location>
        <begin position="282"/>
        <end position="307"/>
    </location>
</feature>
<feature type="region of interest" description="Disordered" evidence="9">
    <location>
        <begin position="679"/>
        <end position="698"/>
    </location>
</feature>
<dbReference type="CDD" id="cd00038">
    <property type="entry name" value="CAP_ED"/>
    <property type="match status" value="1"/>
</dbReference>
<feature type="compositionally biased region" description="Polar residues" evidence="9">
    <location>
        <begin position="899"/>
        <end position="923"/>
    </location>
</feature>
<dbReference type="GO" id="GO:0005249">
    <property type="term" value="F:voltage-gated potassium channel activity"/>
    <property type="evidence" value="ECO:0007669"/>
    <property type="project" value="TreeGrafter"/>
</dbReference>
<feature type="region of interest" description="Disordered" evidence="9">
    <location>
        <begin position="1"/>
        <end position="77"/>
    </location>
</feature>
<dbReference type="GeneID" id="20077769"/>
<dbReference type="eggNOG" id="KOG0498">
    <property type="taxonomic scope" value="Eukaryota"/>
</dbReference>
<keyword evidence="6 10" id="KW-0472">Membrane</keyword>
<evidence type="ECO:0000259" key="11">
    <source>
        <dbReference type="PROSITE" id="PS50042"/>
    </source>
</evidence>
<dbReference type="GO" id="GO:0003254">
    <property type="term" value="P:regulation of membrane depolarization"/>
    <property type="evidence" value="ECO:0007669"/>
    <property type="project" value="TreeGrafter"/>
</dbReference>
<dbReference type="RefSeq" id="XP_008861817.1">
    <property type="nucleotide sequence ID" value="XM_008863595.1"/>
</dbReference>
<protein>
    <recommendedName>
        <fullName evidence="11">Cyclic nucleotide-binding domain-containing protein</fullName>
    </recommendedName>
</protein>
<evidence type="ECO:0000256" key="2">
    <source>
        <dbReference type="ARBA" id="ARBA00022448"/>
    </source>
</evidence>
<dbReference type="Gene3D" id="1.10.287.70">
    <property type="match status" value="1"/>
</dbReference>
<evidence type="ECO:0000256" key="5">
    <source>
        <dbReference type="ARBA" id="ARBA00023065"/>
    </source>
</evidence>
<evidence type="ECO:0000256" key="7">
    <source>
        <dbReference type="ARBA" id="ARBA00023286"/>
    </source>
</evidence>
<dbReference type="STRING" id="157072.A0A024UV88"/>
<feature type="transmembrane region" description="Helical" evidence="10">
    <location>
        <begin position="327"/>
        <end position="350"/>
    </location>
</feature>
<dbReference type="AlphaFoldDB" id="A0A024UV88"/>
<dbReference type="SUPFAM" id="SSF81324">
    <property type="entry name" value="Voltage-gated potassium channels"/>
    <property type="match status" value="1"/>
</dbReference>
<feature type="compositionally biased region" description="Low complexity" evidence="9">
    <location>
        <begin position="1"/>
        <end position="16"/>
    </location>
</feature>